<dbReference type="GO" id="GO:0016604">
    <property type="term" value="C:nuclear body"/>
    <property type="evidence" value="ECO:0007669"/>
    <property type="project" value="TreeGrafter"/>
</dbReference>
<comment type="caution">
    <text evidence="2">The sequence shown here is derived from an EMBL/GenBank/DDBJ whole genome shotgun (WGS) entry which is preliminary data.</text>
</comment>
<keyword evidence="3" id="KW-1185">Reference proteome</keyword>
<name>A0AAW1JVM6_POPJA</name>
<dbReference type="Pfam" id="PF13837">
    <property type="entry name" value="Myb_DNA-bind_4"/>
    <property type="match status" value="1"/>
</dbReference>
<keyword evidence="2" id="KW-0238">DNA-binding</keyword>
<dbReference type="Gene3D" id="1.10.10.60">
    <property type="entry name" value="Homeodomain-like"/>
    <property type="match status" value="1"/>
</dbReference>
<sequence>MSKKIRVKWSLELELVLLDIWHSKLNDLRKQKRNAHVYNEIAELLKSSSTYSNVNTNVDGNDIKNKICNLTQRYRSEKKGMGPSGGSRSTWVHFEKIHSILGTFPCNMKRKLITNLWCVYTKSLILKNIILQYL</sequence>
<dbReference type="Proteomes" id="UP001458880">
    <property type="component" value="Unassembled WGS sequence"/>
</dbReference>
<accession>A0AAW1JVM6</accession>
<dbReference type="EMBL" id="JASPKY010000337">
    <property type="protein sequence ID" value="KAK9708084.1"/>
    <property type="molecule type" value="Genomic_DNA"/>
</dbReference>
<dbReference type="AlphaFoldDB" id="A0AAW1JVM6"/>
<dbReference type="PANTHER" id="PTHR22666">
    <property type="entry name" value="MYB_SANT-LIKE DNA-BINDING DOMAIN-CONTAINING PROTEIN 1"/>
    <property type="match status" value="1"/>
</dbReference>
<proteinExistence type="predicted"/>
<feature type="domain" description="Myb/SANT-like DNA-binding" evidence="1">
    <location>
        <begin position="6"/>
        <end position="100"/>
    </location>
</feature>
<dbReference type="InterPro" id="IPR044822">
    <property type="entry name" value="Myb_DNA-bind_4"/>
</dbReference>
<dbReference type="InterPro" id="IPR026095">
    <property type="entry name" value="Myb/SANT-like_DNA-bd_dom_prot"/>
</dbReference>
<reference evidence="2 3" key="1">
    <citation type="journal article" date="2024" name="BMC Genomics">
        <title>De novo assembly and annotation of Popillia japonica's genome with initial clues to its potential as an invasive pest.</title>
        <authorList>
            <person name="Cucini C."/>
            <person name="Boschi S."/>
            <person name="Funari R."/>
            <person name="Cardaioli E."/>
            <person name="Iannotti N."/>
            <person name="Marturano G."/>
            <person name="Paoli F."/>
            <person name="Bruttini M."/>
            <person name="Carapelli A."/>
            <person name="Frati F."/>
            <person name="Nardi F."/>
        </authorList>
    </citation>
    <scope>NUCLEOTIDE SEQUENCE [LARGE SCALE GENOMIC DNA]</scope>
    <source>
        <strain evidence="2">DMR45628</strain>
    </source>
</reference>
<gene>
    <name evidence="2" type="ORF">QE152_g27452</name>
</gene>
<organism evidence="2 3">
    <name type="scientific">Popillia japonica</name>
    <name type="common">Japanese beetle</name>
    <dbReference type="NCBI Taxonomy" id="7064"/>
    <lineage>
        <taxon>Eukaryota</taxon>
        <taxon>Metazoa</taxon>
        <taxon>Ecdysozoa</taxon>
        <taxon>Arthropoda</taxon>
        <taxon>Hexapoda</taxon>
        <taxon>Insecta</taxon>
        <taxon>Pterygota</taxon>
        <taxon>Neoptera</taxon>
        <taxon>Endopterygota</taxon>
        <taxon>Coleoptera</taxon>
        <taxon>Polyphaga</taxon>
        <taxon>Scarabaeiformia</taxon>
        <taxon>Scarabaeidae</taxon>
        <taxon>Rutelinae</taxon>
        <taxon>Popillia</taxon>
    </lineage>
</organism>
<dbReference type="GO" id="GO:0003677">
    <property type="term" value="F:DNA binding"/>
    <property type="evidence" value="ECO:0007669"/>
    <property type="project" value="UniProtKB-KW"/>
</dbReference>
<protein>
    <submittedName>
        <fullName evidence="2">Myb/SANT-like DNA-binding domain</fullName>
    </submittedName>
</protein>
<evidence type="ECO:0000313" key="3">
    <source>
        <dbReference type="Proteomes" id="UP001458880"/>
    </source>
</evidence>
<evidence type="ECO:0000313" key="2">
    <source>
        <dbReference type="EMBL" id="KAK9708084.1"/>
    </source>
</evidence>
<dbReference type="PANTHER" id="PTHR22666:SF3">
    <property type="entry name" value="MYB_SANT-LIKE DNA-BINDING DOMAIN-CONTAINING PROTEIN 1"/>
    <property type="match status" value="1"/>
</dbReference>
<evidence type="ECO:0000259" key="1">
    <source>
        <dbReference type="Pfam" id="PF13837"/>
    </source>
</evidence>
<dbReference type="GO" id="GO:0045893">
    <property type="term" value="P:positive regulation of DNA-templated transcription"/>
    <property type="evidence" value="ECO:0007669"/>
    <property type="project" value="TreeGrafter"/>
</dbReference>